<feature type="domain" description="Thiamine pyrophosphate enzyme TPP-binding" evidence="3">
    <location>
        <begin position="303"/>
        <end position="370"/>
    </location>
</feature>
<comment type="caution">
    <text evidence="4">The sequence shown here is derived from an EMBL/GenBank/DDBJ whole genome shotgun (WGS) entry which is preliminary data.</text>
</comment>
<reference evidence="4" key="1">
    <citation type="submission" date="2019-05" db="EMBL/GenBank/DDBJ databases">
        <title>Methanoculleus sp. FWC-SCC1, a methanogenic archaeon isolated from deep marine cold seep.</title>
        <authorList>
            <person name="Chen Y.-W."/>
            <person name="Chen S.-C."/>
            <person name="Teng N.-H."/>
            <person name="Lai M.-C."/>
        </authorList>
    </citation>
    <scope>NUCLEOTIDE SEQUENCE</scope>
    <source>
        <strain evidence="4">FWC-SCC1</strain>
    </source>
</reference>
<name>A0ABT8MBI6_9EURY</name>
<dbReference type="RefSeq" id="WP_301664439.1">
    <property type="nucleotide sequence ID" value="NZ_VCYH01000006.1"/>
</dbReference>
<evidence type="ECO:0000256" key="2">
    <source>
        <dbReference type="ARBA" id="ARBA00023002"/>
    </source>
</evidence>
<evidence type="ECO:0000259" key="3">
    <source>
        <dbReference type="Pfam" id="PF02775"/>
    </source>
</evidence>
<organism evidence="4 5">
    <name type="scientific">Methanoculleus frigidifontis</name>
    <dbReference type="NCBI Taxonomy" id="2584085"/>
    <lineage>
        <taxon>Archaea</taxon>
        <taxon>Methanobacteriati</taxon>
        <taxon>Methanobacteriota</taxon>
        <taxon>Stenosarchaea group</taxon>
        <taxon>Methanomicrobia</taxon>
        <taxon>Methanomicrobiales</taxon>
        <taxon>Methanomicrobiaceae</taxon>
        <taxon>Methanoculleus</taxon>
    </lineage>
</organism>
<gene>
    <name evidence="4" type="ORF">FGU65_10375</name>
</gene>
<accession>A0ABT8MBI6</accession>
<dbReference type="SUPFAM" id="SSF52518">
    <property type="entry name" value="Thiamin diphosphate-binding fold (THDP-binding)"/>
    <property type="match status" value="2"/>
</dbReference>
<protein>
    <submittedName>
        <fullName evidence="4">Indolepyruvate ferredoxin oxidoreductase</fullName>
    </submittedName>
</protein>
<dbReference type="PANTHER" id="PTHR43710:SF7">
    <property type="entry name" value="INDOLEPYRUVATE OXIDOREDUCTASE SUBUNIT IORA"/>
    <property type="match status" value="1"/>
</dbReference>
<sequence length="423" mass="44893">MRGVLALAAALRRSADRFYTVPGYPVSDLASLLDAEIVINEKTALEYALGDSLSGRRACVIVKHVGMNACADPLVNATTQGLCSGVVIVAGDDVDAVASQNAQDSRYYGEIAQIPVLEPDAGTCPAAVEEAFRASEAFSRAALLRITPALLEGEIPWTESVRKDASGQLADPGLTLPGKAVAAGQRTAAVFAWSRGSPLNRIGGGTVGAGAAPGQSRAVTVYPPPADPALLADTHEYGRPFLREHRWCEPPATGGVPERMEMRGYHRTFCRDCPFHPVFAILKERGFRVICDAGCSLLAMNPPYGIGAASYGLGSSIGVAATSTRLALTGDYALLHSGMNALIDVYEKRTPLLCIVLKNNRMGMTGGHPAYDSMTYLTWAKPIVCRADDEAALREALHVPDEPRTVVIEGACPEDGRHETVAY</sequence>
<dbReference type="Gene3D" id="3.40.50.970">
    <property type="match status" value="2"/>
</dbReference>
<evidence type="ECO:0000313" key="5">
    <source>
        <dbReference type="Proteomes" id="UP001168338"/>
    </source>
</evidence>
<dbReference type="InterPro" id="IPR045025">
    <property type="entry name" value="HACL1-like"/>
</dbReference>
<evidence type="ECO:0000313" key="4">
    <source>
        <dbReference type="EMBL" id="MDN7025292.1"/>
    </source>
</evidence>
<proteinExistence type="predicted"/>
<dbReference type="CDD" id="cd07034">
    <property type="entry name" value="TPP_PYR_PFOR_IOR-alpha_like"/>
    <property type="match status" value="1"/>
</dbReference>
<dbReference type="PANTHER" id="PTHR43710">
    <property type="entry name" value="2-HYDROXYACYL-COA LYASE"/>
    <property type="match status" value="1"/>
</dbReference>
<dbReference type="InterPro" id="IPR011766">
    <property type="entry name" value="TPP_enzyme_TPP-bd"/>
</dbReference>
<dbReference type="InterPro" id="IPR002880">
    <property type="entry name" value="Pyrv_Fd/Flavodoxin_OxRdtase_N"/>
</dbReference>
<keyword evidence="5" id="KW-1185">Reference proteome</keyword>
<dbReference type="EMBL" id="VCYH01000006">
    <property type="protein sequence ID" value="MDN7025292.1"/>
    <property type="molecule type" value="Genomic_DNA"/>
</dbReference>
<keyword evidence="2" id="KW-0560">Oxidoreductase</keyword>
<dbReference type="Proteomes" id="UP001168338">
    <property type="component" value="Unassembled WGS sequence"/>
</dbReference>
<evidence type="ECO:0000256" key="1">
    <source>
        <dbReference type="ARBA" id="ARBA00022723"/>
    </source>
</evidence>
<dbReference type="Pfam" id="PF02775">
    <property type="entry name" value="TPP_enzyme_C"/>
    <property type="match status" value="1"/>
</dbReference>
<dbReference type="InterPro" id="IPR029061">
    <property type="entry name" value="THDP-binding"/>
</dbReference>
<keyword evidence="1" id="KW-0479">Metal-binding</keyword>